<dbReference type="GO" id="GO:0046872">
    <property type="term" value="F:metal ion binding"/>
    <property type="evidence" value="ECO:0007669"/>
    <property type="project" value="UniProtKB-KW"/>
</dbReference>
<dbReference type="SUPFAM" id="SSF52540">
    <property type="entry name" value="P-loop containing nucleoside triphosphate hydrolases"/>
    <property type="match status" value="1"/>
</dbReference>
<evidence type="ECO:0000313" key="6">
    <source>
        <dbReference type="EMBL" id="CCD29290.1"/>
    </source>
</evidence>
<dbReference type="GO" id="GO:0019843">
    <property type="term" value="F:rRNA binding"/>
    <property type="evidence" value="ECO:0007669"/>
    <property type="project" value="UniProtKB-KW"/>
</dbReference>
<dbReference type="PANTHER" id="PTHR32120:SF11">
    <property type="entry name" value="SMALL RIBOSOMAL SUBUNIT BIOGENESIS GTPASE RSGA 1, MITOCHONDRIAL-RELATED"/>
    <property type="match status" value="1"/>
</dbReference>
<dbReference type="GO" id="GO:0005525">
    <property type="term" value="F:GTP binding"/>
    <property type="evidence" value="ECO:0007669"/>
    <property type="project" value="UniProtKB-UniRule"/>
</dbReference>
<dbReference type="PROSITE" id="PS51721">
    <property type="entry name" value="G_CP"/>
    <property type="match status" value="1"/>
</dbReference>
<dbReference type="Pfam" id="PF03193">
    <property type="entry name" value="RsgA_GTPase"/>
    <property type="match status" value="1"/>
</dbReference>
<dbReference type="PANTHER" id="PTHR32120">
    <property type="entry name" value="SMALL RIBOSOMAL SUBUNIT BIOGENESIS GTPASE RSGA"/>
    <property type="match status" value="1"/>
</dbReference>
<dbReference type="SUPFAM" id="SSF50249">
    <property type="entry name" value="Nucleic acid-binding proteins"/>
    <property type="match status" value="1"/>
</dbReference>
<comment type="similarity">
    <text evidence="3">Belongs to the TRAFAC class YlqF/YawG GTPase family. RsgA subfamily.</text>
</comment>
<evidence type="ECO:0000256" key="2">
    <source>
        <dbReference type="ARBA" id="ARBA00023134"/>
    </source>
</evidence>
<dbReference type="AlphaFoldDB" id="G2J943"/>
<dbReference type="PROSITE" id="PS50936">
    <property type="entry name" value="ENGC_GTPASE"/>
    <property type="match status" value="1"/>
</dbReference>
<keyword evidence="1 3" id="KW-0547">Nucleotide-binding</keyword>
<accession>G2J943</accession>
<protein>
    <recommendedName>
        <fullName evidence="3">Small ribosomal subunit biogenesis GTPase RsgA</fullName>
        <ecNumber evidence="3">3.6.1.-</ecNumber>
    </recommendedName>
</protein>
<organism evidence="6 7">
    <name type="scientific">Candidatus Glomeribacter gigasporarum BEG34</name>
    <dbReference type="NCBI Taxonomy" id="1070319"/>
    <lineage>
        <taxon>Bacteria</taxon>
        <taxon>Pseudomonadati</taxon>
        <taxon>Pseudomonadota</taxon>
        <taxon>Betaproteobacteria</taxon>
        <taxon>Burkholderiales</taxon>
        <taxon>Burkholderiaceae</taxon>
        <taxon>Candidatus Glomeribacter</taxon>
    </lineage>
</organism>
<keyword evidence="3" id="KW-0699">rRNA-binding</keyword>
<keyword evidence="3" id="KW-0479">Metal-binding</keyword>
<comment type="function">
    <text evidence="3">One of several proteins that assist in the late maturation steps of the functional core of the 30S ribosomal subunit. Helps release RbfA from mature subunits. May play a role in the assembly of ribosomal proteins into the subunit. Circularly permuted GTPase that catalyzes slow GTP hydrolysis, GTPase activity is stimulated by the 30S ribosomal subunit.</text>
</comment>
<dbReference type="NCBIfam" id="TIGR00157">
    <property type="entry name" value="ribosome small subunit-dependent GTPase A"/>
    <property type="match status" value="1"/>
</dbReference>
<dbReference type="CDD" id="cd01854">
    <property type="entry name" value="YjeQ_EngC"/>
    <property type="match status" value="1"/>
</dbReference>
<evidence type="ECO:0000256" key="3">
    <source>
        <dbReference type="HAMAP-Rule" id="MF_01820"/>
    </source>
</evidence>
<dbReference type="InterPro" id="IPR012340">
    <property type="entry name" value="NA-bd_OB-fold"/>
</dbReference>
<proteinExistence type="inferred from homology"/>
<comment type="caution">
    <text evidence="6">The sequence shown here is derived from an EMBL/GenBank/DDBJ whole genome shotgun (WGS) entry which is preliminary data.</text>
</comment>
<comment type="subunit">
    <text evidence="3">Monomer. Associates with 30S ribosomal subunit, binds 16S rRNA.</text>
</comment>
<name>G2J943_9BURK</name>
<comment type="subcellular location">
    <subcellularLocation>
        <location evidence="3">Cytoplasm</location>
    </subcellularLocation>
</comment>
<dbReference type="OrthoDB" id="9809485at2"/>
<evidence type="ECO:0000259" key="4">
    <source>
        <dbReference type="PROSITE" id="PS50936"/>
    </source>
</evidence>
<feature type="binding site" evidence="3">
    <location>
        <begin position="176"/>
        <end position="184"/>
    </location>
    <ligand>
        <name>GTP</name>
        <dbReference type="ChEBI" id="CHEBI:37565"/>
    </ligand>
</feature>
<feature type="domain" description="EngC GTPase" evidence="4">
    <location>
        <begin position="83"/>
        <end position="232"/>
    </location>
</feature>
<dbReference type="eggNOG" id="COG1162">
    <property type="taxonomic scope" value="Bacteria"/>
</dbReference>
<keyword evidence="3 6" id="KW-0378">Hydrolase</keyword>
<dbReference type="HAMAP" id="MF_01820">
    <property type="entry name" value="GTPase_RsgA"/>
    <property type="match status" value="1"/>
</dbReference>
<keyword evidence="3" id="KW-0694">RNA-binding</keyword>
<feature type="domain" description="CP-type G" evidence="5">
    <location>
        <begin position="74"/>
        <end position="234"/>
    </location>
</feature>
<dbReference type="Gene3D" id="2.40.50.140">
    <property type="entry name" value="Nucleic acid-binding proteins"/>
    <property type="match status" value="1"/>
</dbReference>
<feature type="binding site" evidence="3">
    <location>
        <position position="271"/>
    </location>
    <ligand>
        <name>Zn(2+)</name>
        <dbReference type="ChEBI" id="CHEBI:29105"/>
    </ligand>
</feature>
<dbReference type="Gene3D" id="1.10.40.50">
    <property type="entry name" value="Probable gtpase engc, domain 3"/>
    <property type="match status" value="1"/>
</dbReference>
<keyword evidence="7" id="KW-1185">Reference proteome</keyword>
<reference evidence="6 7" key="1">
    <citation type="submission" date="2011-08" db="EMBL/GenBank/DDBJ databases">
        <title>The genome of the obligate endobacterium of an arbuscular mycorrhizal fungus reveals an interphylum network of nutritional interactions.</title>
        <authorList>
            <person name="Ghignone S."/>
            <person name="Salvioli A."/>
            <person name="Anca I."/>
            <person name="Lumini E."/>
            <person name="Ortu G."/>
            <person name="Petiti L."/>
            <person name="Cruveiller S."/>
            <person name="Bianciotto V."/>
            <person name="Piffanelli P."/>
            <person name="Lanfranco L."/>
            <person name="Bonfante P."/>
        </authorList>
    </citation>
    <scope>NUCLEOTIDE SEQUENCE [LARGE SCALE GENOMIC DNA]</scope>
    <source>
        <strain evidence="6 7">BEG34</strain>
    </source>
</reference>
<keyword evidence="3" id="KW-0690">Ribosome biogenesis</keyword>
<dbReference type="Gene3D" id="3.40.50.300">
    <property type="entry name" value="P-loop containing nucleotide triphosphate hydrolases"/>
    <property type="match status" value="1"/>
</dbReference>
<dbReference type="RefSeq" id="WP_006682517.1">
    <property type="nucleotide sequence ID" value="NZ_CAFB01000039.1"/>
</dbReference>
<evidence type="ECO:0000313" key="7">
    <source>
        <dbReference type="Proteomes" id="UP000054051"/>
    </source>
</evidence>
<feature type="binding site" evidence="3">
    <location>
        <position position="265"/>
    </location>
    <ligand>
        <name>Zn(2+)</name>
        <dbReference type="ChEBI" id="CHEBI:29105"/>
    </ligand>
</feature>
<keyword evidence="3" id="KW-0963">Cytoplasm</keyword>
<dbReference type="GO" id="GO:0042274">
    <property type="term" value="P:ribosomal small subunit biogenesis"/>
    <property type="evidence" value="ECO:0007669"/>
    <property type="project" value="UniProtKB-UniRule"/>
</dbReference>
<feature type="binding site" evidence="3">
    <location>
        <position position="263"/>
    </location>
    <ligand>
        <name>Zn(2+)</name>
        <dbReference type="ChEBI" id="CHEBI:29105"/>
    </ligand>
</feature>
<keyword evidence="3" id="KW-0862">Zinc</keyword>
<dbReference type="STRING" id="1070319.CAGGBEG34_220040"/>
<evidence type="ECO:0000256" key="1">
    <source>
        <dbReference type="ARBA" id="ARBA00022741"/>
    </source>
</evidence>
<evidence type="ECO:0000259" key="5">
    <source>
        <dbReference type="PROSITE" id="PS51721"/>
    </source>
</evidence>
<gene>
    <name evidence="3 6" type="primary">rsgA</name>
    <name evidence="6" type="ORF">CAGGBEG34_220040</name>
</gene>
<dbReference type="InterPro" id="IPR010914">
    <property type="entry name" value="RsgA_GTPase_dom"/>
</dbReference>
<dbReference type="EC" id="3.6.1.-" evidence="3"/>
<dbReference type="InterPro" id="IPR030378">
    <property type="entry name" value="G_CP_dom"/>
</dbReference>
<dbReference type="GO" id="GO:0003924">
    <property type="term" value="F:GTPase activity"/>
    <property type="evidence" value="ECO:0007669"/>
    <property type="project" value="UniProtKB-UniRule"/>
</dbReference>
<feature type="binding site" evidence="3">
    <location>
        <position position="258"/>
    </location>
    <ligand>
        <name>Zn(2+)</name>
        <dbReference type="ChEBI" id="CHEBI:29105"/>
    </ligand>
</feature>
<feature type="binding site" evidence="3">
    <location>
        <begin position="122"/>
        <end position="125"/>
    </location>
    <ligand>
        <name>GTP</name>
        <dbReference type="ChEBI" id="CHEBI:37565"/>
    </ligand>
</feature>
<dbReference type="InterPro" id="IPR027417">
    <property type="entry name" value="P-loop_NTPase"/>
</dbReference>
<dbReference type="Proteomes" id="UP000054051">
    <property type="component" value="Unassembled WGS sequence"/>
</dbReference>
<comment type="cofactor">
    <cofactor evidence="3">
        <name>Zn(2+)</name>
        <dbReference type="ChEBI" id="CHEBI:29105"/>
    </cofactor>
    <text evidence="3">Binds 1 zinc ion per subunit.</text>
</comment>
<dbReference type="GO" id="GO:0005737">
    <property type="term" value="C:cytoplasm"/>
    <property type="evidence" value="ECO:0007669"/>
    <property type="project" value="UniProtKB-SubCell"/>
</dbReference>
<dbReference type="EMBL" id="CAFB01000039">
    <property type="protein sequence ID" value="CCD29290.1"/>
    <property type="molecule type" value="Genomic_DNA"/>
</dbReference>
<dbReference type="InterPro" id="IPR004881">
    <property type="entry name" value="Ribosome_biogen_GTPase_RsgA"/>
</dbReference>
<sequence length="302" mass="33537">MTAREDGLVVAAHGRHYLVAPARSESACPFLHCFPRGKKSEAAVGDCVSIERRARDQGVIIKILPRRAWLCRSDRFKSRIFASNFDQLLFVLAAVPRVSEMLLGRALVAAHAHRVRALIVLNKTDLEAAARVARARLDLYRSLGYTALEISAKTQPEAARSQLEIRLKHQITLLLGPSGTGKSTLVNLLAPGAQAKTQEISTALRTGKHTTAFTRLYPLKNGGALIDSPGFQNFGLHHVSEKVFAQAFTEFQPFVSQCRFSDCRHLHEPECAVRTAVVARKIDTQRYALYAQLLREAQLTRF</sequence>
<keyword evidence="2 3" id="KW-0342">GTP-binding</keyword>